<dbReference type="InterPro" id="IPR022018">
    <property type="entry name" value="GIT1_C"/>
</dbReference>
<evidence type="ECO:0000256" key="10">
    <source>
        <dbReference type="HAMAP-Rule" id="MF_03101"/>
    </source>
</evidence>
<comment type="subcellular location">
    <subcellularLocation>
        <location evidence="10">Cytoplasm</location>
    </subcellularLocation>
    <subcellularLocation>
        <location evidence="10">Nucleus</location>
    </subcellularLocation>
</comment>
<dbReference type="InterPro" id="IPR004155">
    <property type="entry name" value="PBS_lyase_HEAT"/>
</dbReference>
<feature type="region of interest" description="Disordered" evidence="13">
    <location>
        <begin position="925"/>
        <end position="981"/>
    </location>
</feature>
<evidence type="ECO:0000256" key="11">
    <source>
        <dbReference type="PROSITE-ProRule" id="PRU00103"/>
    </source>
</evidence>
<evidence type="ECO:0000256" key="8">
    <source>
        <dbReference type="ARBA" id="ARBA00023256"/>
    </source>
</evidence>
<comment type="similarity">
    <text evidence="10">Belongs to the deoxyhypusine hydroxylase family.</text>
</comment>
<evidence type="ECO:0000256" key="4">
    <source>
        <dbReference type="ARBA" id="ARBA00022737"/>
    </source>
</evidence>
<dbReference type="FunFam" id="1.25.10.10:FF:000099">
    <property type="entry name" value="Deoxyhypusine hydroxylase"/>
    <property type="match status" value="1"/>
</dbReference>
<dbReference type="Gene3D" id="1.25.10.10">
    <property type="entry name" value="Leucine-rich Repeat Variant"/>
    <property type="match status" value="2"/>
</dbReference>
<sequence length="1106" mass="123684">MAATGLNVNYQHLEDVLCNTAGTTPLAERFRALFTLKNIADEKSIDIISKALADESALLKHELTYCLGQIKNPYANKALIDVLEDSKEHEMVRHEAAEALAAIGSLDSIVYLEKYLNDPSEAVSETCELAIDKIRYDNDPNTKEEREQNKSDYNSVDPAPPSVNKKSVEELGIQLIDTNLSLFERYRAMFALREIGNTEAVEALAKGLKASSALFRHEIAYVFGQLQHPASVPALTEALMDDKEQGMVRHEAAEALGSIATPEVLEILSKYKEDNERVVRESCVVALDMYEYETRSPPQSPDDWKAQGIKSKTFSTSSSRSNNYNSRSASMASSSSRPYNNNVNYETAARTYYVELRKYLVSFLAKEAAEGVHPQRASARQKLARLSNLQFHELAMDVYDELMRRNLNDKFMPFLAVREEFHPKRNQARQKLATLPDPRFKDLASDVYYELTRRYPHIMDADDTTRPPMPPIPTTSTSSPTPRHPMNSNGQPPPPPASQSTTIVPMKGTINVEPISSKDSSDEDDDDGHTQFSENSPIGKYTPSSTHNHHHPQYQQRDRTTDNTTTTSTGNGTYGYQRKQSITPQSTTSSSAPSYYQHGNKGGLGKQEGESLDSLMADLGNMVHSRSQESDGNGNTAYAKRPAGNGDKRSDDDHYIATLTKRIQALELENQDLMTRNQSRDETEIGSKSHMAKLQDDYKRLDEQFRTLERNHHDQQEIVRNVKQETSQLMEELEKLSNENDKLRKDKDHSDIKVRQLTQEVQEWQTKCQKLRMELRNTKGSTGDENASPSQDIIKSNFLQPSRSGVISYESIISYQAAVEDLLQRSRSKTPSDVLASMKTIVMTCKSITEDVERYESSNGLTLDKQTKLQSLKGPFSRELAHLVSAAKAHVNSMGISPVGLLDVAASNLTNTVVDLVKLVGMVSSAPDRNTDNQRTESPARSHTTPRDLRRQDSSSSSISYKKPGHNEQPNKMHSSSRTPSQLAEYLKKETDQIVSSIQSLLSALRSTQKIGDVYGIITTIAEVVTTVTDASKETFTTNPAGLRYRQQGDIILSDLQACRDKLMHTRNTAFARSPETASSMAKRDLAKESYEIAKFIKELIGLCES</sequence>
<dbReference type="GO" id="GO:0046872">
    <property type="term" value="F:metal ion binding"/>
    <property type="evidence" value="ECO:0007669"/>
    <property type="project" value="UniProtKB-KW"/>
</dbReference>
<feature type="region of interest" description="Disordered" evidence="13">
    <location>
        <begin position="625"/>
        <end position="652"/>
    </location>
</feature>
<feature type="binding site" evidence="10">
    <location>
        <position position="61"/>
    </location>
    <ligand>
        <name>Fe cation</name>
        <dbReference type="ChEBI" id="CHEBI:24875"/>
        <label>1</label>
    </ligand>
</feature>
<comment type="function">
    <text evidence="10">Catalyzes the hydroxylation of the N(6)-(4-aminobutyl)-L-lysine intermediate to form hypusine, an essential post-translational modification only found in mature eIF-5A factor.</text>
</comment>
<keyword evidence="6 10" id="KW-0408">Iron</keyword>
<evidence type="ECO:0000256" key="1">
    <source>
        <dbReference type="ARBA" id="ARBA00000068"/>
    </source>
</evidence>
<feature type="binding site" evidence="10">
    <location>
        <position position="251"/>
    </location>
    <ligand>
        <name>Fe cation</name>
        <dbReference type="ChEBI" id="CHEBI:24875"/>
        <label>2</label>
    </ligand>
</feature>
<dbReference type="SMART" id="SM00555">
    <property type="entry name" value="GIT"/>
    <property type="match status" value="2"/>
</dbReference>
<dbReference type="Pfam" id="PF13646">
    <property type="entry name" value="HEAT_2"/>
    <property type="match status" value="2"/>
</dbReference>
<dbReference type="InParanoid" id="A0A168Q684"/>
<evidence type="ECO:0000256" key="12">
    <source>
        <dbReference type="SAM" id="Coils"/>
    </source>
</evidence>
<feature type="compositionally biased region" description="Low complexity" evidence="13">
    <location>
        <begin position="315"/>
        <end position="340"/>
    </location>
</feature>
<feature type="domain" description="GIT Spa2 homology (SHD)" evidence="14">
    <location>
        <begin position="379"/>
        <end position="409"/>
    </location>
</feature>
<dbReference type="GO" id="GO:0019135">
    <property type="term" value="F:deoxyhypusine monooxygenase activity"/>
    <property type="evidence" value="ECO:0007669"/>
    <property type="project" value="UniProtKB-UniRule"/>
</dbReference>
<keyword evidence="10" id="KW-0539">Nucleus</keyword>
<dbReference type="HAMAP" id="MF_03101">
    <property type="entry name" value="Deoxyhypusine_hydroxylase"/>
    <property type="match status" value="1"/>
</dbReference>
<keyword evidence="8 10" id="KW-0386">Hypusine biosynthesis</keyword>
<keyword evidence="3 10" id="KW-0479">Metal-binding</keyword>
<feature type="binding site" evidence="10">
    <location>
        <position position="94"/>
    </location>
    <ligand>
        <name>Fe cation</name>
        <dbReference type="ChEBI" id="CHEBI:24875"/>
        <label>1</label>
    </ligand>
</feature>
<feature type="compositionally biased region" description="Polar residues" evidence="13">
    <location>
        <begin position="530"/>
        <end position="546"/>
    </location>
</feature>
<dbReference type="InterPro" id="IPR021133">
    <property type="entry name" value="HEAT_type_2"/>
</dbReference>
<dbReference type="GO" id="GO:0005634">
    <property type="term" value="C:nucleus"/>
    <property type="evidence" value="ECO:0007669"/>
    <property type="project" value="UniProtKB-SubCell"/>
</dbReference>
<reference evidence="15" key="1">
    <citation type="submission" date="2016-04" db="EMBL/GenBank/DDBJ databases">
        <authorList>
            <person name="Evans L.H."/>
            <person name="Alamgir A."/>
            <person name="Owens N."/>
            <person name="Weber N.D."/>
            <person name="Virtaneva K."/>
            <person name="Barbian K."/>
            <person name="Babar A."/>
            <person name="Rosenke K."/>
        </authorList>
    </citation>
    <scope>NUCLEOTIDE SEQUENCE [LARGE SCALE GENOMIC DNA]</scope>
    <source>
        <strain evidence="15">CBS 101.48</strain>
    </source>
</reference>
<evidence type="ECO:0000256" key="13">
    <source>
        <dbReference type="SAM" id="MobiDB-lite"/>
    </source>
</evidence>
<gene>
    <name evidence="15" type="primary">ABSGL_09503.1 scaffold 11342</name>
    <name evidence="10" type="synonym">LIA1</name>
</gene>
<feature type="binding site" evidence="10">
    <location>
        <position position="218"/>
    </location>
    <ligand>
        <name>Fe cation</name>
        <dbReference type="ChEBI" id="CHEBI:24875"/>
        <label>2</label>
    </ligand>
</feature>
<comment type="pathway">
    <text evidence="2 10">Protein modification; eIF5A hypusination.</text>
</comment>
<dbReference type="InterPro" id="IPR013724">
    <property type="entry name" value="GIT_SHD"/>
</dbReference>
<feature type="compositionally biased region" description="Low complexity" evidence="13">
    <location>
        <begin position="562"/>
        <end position="571"/>
    </location>
</feature>
<evidence type="ECO:0000313" key="16">
    <source>
        <dbReference type="Proteomes" id="UP000078561"/>
    </source>
</evidence>
<dbReference type="EMBL" id="LT554228">
    <property type="protein sequence ID" value="SAM03660.1"/>
    <property type="molecule type" value="Genomic_DNA"/>
</dbReference>
<dbReference type="InterPro" id="IPR016024">
    <property type="entry name" value="ARM-type_fold"/>
</dbReference>
<dbReference type="PROSITE" id="PS50077">
    <property type="entry name" value="HEAT_REPEAT"/>
    <property type="match status" value="1"/>
</dbReference>
<feature type="region of interest" description="Disordered" evidence="13">
    <location>
        <begin position="294"/>
        <end position="340"/>
    </location>
</feature>
<dbReference type="SMART" id="SM00567">
    <property type="entry name" value="EZ_HEAT"/>
    <property type="match status" value="6"/>
</dbReference>
<dbReference type="InterPro" id="IPR027517">
    <property type="entry name" value="Deoxyhypusine_hydroxylase"/>
</dbReference>
<dbReference type="EC" id="1.14.99.29" evidence="10"/>
<dbReference type="STRING" id="4829.A0A168Q684"/>
<feature type="binding site" evidence="10">
    <location>
        <position position="250"/>
    </location>
    <ligand>
        <name>Fe cation</name>
        <dbReference type="ChEBI" id="CHEBI:24875"/>
        <label>2</label>
    </ligand>
</feature>
<feature type="compositionally biased region" description="Polar residues" evidence="13">
    <location>
        <begin position="972"/>
        <end position="981"/>
    </location>
</feature>
<keyword evidence="12" id="KW-0175">Coiled coil</keyword>
<feature type="compositionally biased region" description="Basic and acidic residues" evidence="13">
    <location>
        <begin position="929"/>
        <end position="953"/>
    </location>
</feature>
<dbReference type="SUPFAM" id="SSF48371">
    <property type="entry name" value="ARM repeat"/>
    <property type="match status" value="1"/>
</dbReference>
<feature type="compositionally biased region" description="Basic and acidic residues" evidence="13">
    <location>
        <begin position="138"/>
        <end position="150"/>
    </location>
</feature>
<feature type="repeat" description="HEAT" evidence="11">
    <location>
        <begin position="231"/>
        <end position="271"/>
    </location>
</feature>
<evidence type="ECO:0000256" key="9">
    <source>
        <dbReference type="ARBA" id="ARBA00045876"/>
    </source>
</evidence>
<proteinExistence type="inferred from homology"/>
<dbReference type="Pfam" id="PF12205">
    <property type="entry name" value="GIT1_C"/>
    <property type="match status" value="1"/>
</dbReference>
<evidence type="ECO:0000313" key="15">
    <source>
        <dbReference type="EMBL" id="SAM03660.1"/>
    </source>
</evidence>
<dbReference type="PANTHER" id="PTHR12697:SF5">
    <property type="entry name" value="DEOXYHYPUSINE HYDROXYLASE"/>
    <property type="match status" value="1"/>
</dbReference>
<dbReference type="InterPro" id="IPR056439">
    <property type="entry name" value="VBS_C3G9"/>
</dbReference>
<dbReference type="AlphaFoldDB" id="A0A168Q684"/>
<dbReference type="OrthoDB" id="421002at2759"/>
<feature type="binding site" evidence="10">
    <location>
        <position position="62"/>
    </location>
    <ligand>
        <name>Fe cation</name>
        <dbReference type="ChEBI" id="CHEBI:24875"/>
        <label>1</label>
    </ligand>
</feature>
<dbReference type="Proteomes" id="UP000078561">
    <property type="component" value="Unassembled WGS sequence"/>
</dbReference>
<evidence type="ECO:0000256" key="2">
    <source>
        <dbReference type="ARBA" id="ARBA00005041"/>
    </source>
</evidence>
<feature type="binding site" evidence="10">
    <location>
        <position position="217"/>
    </location>
    <ligand>
        <name>Fe cation</name>
        <dbReference type="ChEBI" id="CHEBI:24875"/>
        <label>2</label>
    </ligand>
</feature>
<dbReference type="Gene3D" id="1.20.120.330">
    <property type="entry name" value="Nucleotidyltransferases domain 2"/>
    <property type="match status" value="1"/>
</dbReference>
<keyword evidence="4" id="KW-0677">Repeat</keyword>
<dbReference type="GO" id="GO:0005737">
    <property type="term" value="C:cytoplasm"/>
    <property type="evidence" value="ECO:0007669"/>
    <property type="project" value="UniProtKB-SubCell"/>
</dbReference>
<dbReference type="UniPathway" id="UPA00354"/>
<dbReference type="PANTHER" id="PTHR12697">
    <property type="entry name" value="PBS LYASE HEAT-LIKE PROTEIN"/>
    <property type="match status" value="1"/>
</dbReference>
<keyword evidence="5 10" id="KW-0560">Oxidoreductase</keyword>
<feature type="domain" description="GIT Spa2 homology (SHD)" evidence="14">
    <location>
        <begin position="428"/>
        <end position="458"/>
    </location>
</feature>
<feature type="compositionally biased region" description="Low complexity" evidence="13">
    <location>
        <begin position="474"/>
        <end position="486"/>
    </location>
</feature>
<keyword evidence="10" id="KW-0963">Cytoplasm</keyword>
<protein>
    <recommendedName>
        <fullName evidence="10">Deoxyhypusine hydroxylase</fullName>
        <shortName evidence="10">DOHH</shortName>
        <ecNumber evidence="10">1.14.99.29</ecNumber>
    </recommendedName>
    <alternativeName>
        <fullName evidence="10">Deoxyhypusine dioxygenase</fullName>
    </alternativeName>
    <alternativeName>
        <fullName evidence="10">Deoxyhypusine monooxygenase</fullName>
    </alternativeName>
</protein>
<evidence type="ECO:0000256" key="7">
    <source>
        <dbReference type="ARBA" id="ARBA00023033"/>
    </source>
</evidence>
<feature type="coiled-coil region" evidence="12">
    <location>
        <begin position="656"/>
        <end position="781"/>
    </location>
</feature>
<feature type="binding site" evidence="10">
    <location>
        <position position="95"/>
    </location>
    <ligand>
        <name>Fe cation</name>
        <dbReference type="ChEBI" id="CHEBI:24875"/>
        <label>1</label>
    </ligand>
</feature>
<comment type="cofactor">
    <cofactor evidence="10">
        <name>Fe(2+)</name>
        <dbReference type="ChEBI" id="CHEBI:29033"/>
    </cofactor>
    <text evidence="10">Binds 2 Fe(2+) ions per subunit.</text>
</comment>
<dbReference type="InterPro" id="IPR011989">
    <property type="entry name" value="ARM-like"/>
</dbReference>
<organism evidence="15">
    <name type="scientific">Absidia glauca</name>
    <name type="common">Pin mould</name>
    <dbReference type="NCBI Taxonomy" id="4829"/>
    <lineage>
        <taxon>Eukaryota</taxon>
        <taxon>Fungi</taxon>
        <taxon>Fungi incertae sedis</taxon>
        <taxon>Mucoromycota</taxon>
        <taxon>Mucoromycotina</taxon>
        <taxon>Mucoromycetes</taxon>
        <taxon>Mucorales</taxon>
        <taxon>Cunninghamellaceae</taxon>
        <taxon>Absidia</taxon>
    </lineage>
</organism>
<feature type="compositionally biased region" description="Low complexity" evidence="13">
    <location>
        <begin position="580"/>
        <end position="597"/>
    </location>
</feature>
<feature type="region of interest" description="Disordered" evidence="13">
    <location>
        <begin position="138"/>
        <end position="164"/>
    </location>
</feature>
<feature type="region of interest" description="Disordered" evidence="13">
    <location>
        <begin position="459"/>
        <end position="609"/>
    </location>
</feature>
<keyword evidence="16" id="KW-1185">Reference proteome</keyword>
<comment type="catalytic activity">
    <reaction evidence="1 10">
        <text>[eIF5A protein]-deoxyhypusine + AH2 + O2 = [eIF5A protein]-hypusine + A + H2O</text>
        <dbReference type="Rhea" id="RHEA:14101"/>
        <dbReference type="Rhea" id="RHEA-COMP:10144"/>
        <dbReference type="Rhea" id="RHEA-COMP:12592"/>
        <dbReference type="ChEBI" id="CHEBI:13193"/>
        <dbReference type="ChEBI" id="CHEBI:15377"/>
        <dbReference type="ChEBI" id="CHEBI:15379"/>
        <dbReference type="ChEBI" id="CHEBI:17499"/>
        <dbReference type="ChEBI" id="CHEBI:82657"/>
        <dbReference type="ChEBI" id="CHEBI:91175"/>
        <dbReference type="EC" id="1.14.99.29"/>
    </reaction>
</comment>
<evidence type="ECO:0000259" key="14">
    <source>
        <dbReference type="SMART" id="SM00555"/>
    </source>
</evidence>
<accession>A0A168Q684</accession>
<evidence type="ECO:0000256" key="5">
    <source>
        <dbReference type="ARBA" id="ARBA00023002"/>
    </source>
</evidence>
<comment type="function">
    <text evidence="9">Catalyzes the hydroxylation of the N(6)-(4-aminobutyl)-L-lysine intermediate produced by deoxyhypusine synthase/DHPS on a critical lysine of the eukaryotic translation initiation factor 5A/eIF-5A. This is the second step of the post-translational modification of that lysine into an unusual amino acid residue named hypusine. Hypusination is unique to mature eIF-5A factor and is essential for its function.</text>
</comment>
<evidence type="ECO:0000256" key="3">
    <source>
        <dbReference type="ARBA" id="ARBA00022723"/>
    </source>
</evidence>
<keyword evidence="7 10" id="KW-0503">Monooxygenase</keyword>
<evidence type="ECO:0000256" key="6">
    <source>
        <dbReference type="ARBA" id="ARBA00023004"/>
    </source>
</evidence>
<name>A0A168Q684_ABSGL</name>
<dbReference type="Pfam" id="PF23742">
    <property type="entry name" value="VBS_C3G9"/>
    <property type="match status" value="1"/>
</dbReference>
<dbReference type="Pfam" id="PF08518">
    <property type="entry name" value="GIT_SHD"/>
    <property type="match status" value="2"/>
</dbReference>